<accession>A0A517U4L2</accession>
<proteinExistence type="predicted"/>
<organism evidence="2 3">
    <name type="scientific">Lacipirellula limnantheis</name>
    <dbReference type="NCBI Taxonomy" id="2528024"/>
    <lineage>
        <taxon>Bacteria</taxon>
        <taxon>Pseudomonadati</taxon>
        <taxon>Planctomycetota</taxon>
        <taxon>Planctomycetia</taxon>
        <taxon>Pirellulales</taxon>
        <taxon>Lacipirellulaceae</taxon>
        <taxon>Lacipirellula</taxon>
    </lineage>
</organism>
<dbReference type="AlphaFoldDB" id="A0A517U4L2"/>
<feature type="compositionally biased region" description="Polar residues" evidence="1">
    <location>
        <begin position="1"/>
        <end position="14"/>
    </location>
</feature>
<reference evidence="2 3" key="1">
    <citation type="submission" date="2019-02" db="EMBL/GenBank/DDBJ databases">
        <title>Deep-cultivation of Planctomycetes and their phenomic and genomic characterization uncovers novel biology.</title>
        <authorList>
            <person name="Wiegand S."/>
            <person name="Jogler M."/>
            <person name="Boedeker C."/>
            <person name="Pinto D."/>
            <person name="Vollmers J."/>
            <person name="Rivas-Marin E."/>
            <person name="Kohn T."/>
            <person name="Peeters S.H."/>
            <person name="Heuer A."/>
            <person name="Rast P."/>
            <person name="Oberbeckmann S."/>
            <person name="Bunk B."/>
            <person name="Jeske O."/>
            <person name="Meyerdierks A."/>
            <person name="Storesund J.E."/>
            <person name="Kallscheuer N."/>
            <person name="Luecker S."/>
            <person name="Lage O.M."/>
            <person name="Pohl T."/>
            <person name="Merkel B.J."/>
            <person name="Hornburger P."/>
            <person name="Mueller R.-W."/>
            <person name="Bruemmer F."/>
            <person name="Labrenz M."/>
            <person name="Spormann A.M."/>
            <person name="Op den Camp H."/>
            <person name="Overmann J."/>
            <person name="Amann R."/>
            <person name="Jetten M.S.M."/>
            <person name="Mascher T."/>
            <person name="Medema M.H."/>
            <person name="Devos D.P."/>
            <person name="Kaster A.-K."/>
            <person name="Ovreas L."/>
            <person name="Rohde M."/>
            <person name="Galperin M.Y."/>
            <person name="Jogler C."/>
        </authorList>
    </citation>
    <scope>NUCLEOTIDE SEQUENCE [LARGE SCALE GENOMIC DNA]</scope>
    <source>
        <strain evidence="2 3">I41</strain>
    </source>
</reference>
<protein>
    <submittedName>
        <fullName evidence="2">Uncharacterized protein</fullName>
    </submittedName>
</protein>
<keyword evidence="3" id="KW-1185">Reference proteome</keyword>
<name>A0A517U4L2_9BACT</name>
<dbReference type="Proteomes" id="UP000317909">
    <property type="component" value="Chromosome"/>
</dbReference>
<gene>
    <name evidence="2" type="ORF">I41_47830</name>
</gene>
<dbReference type="EMBL" id="CP036339">
    <property type="protein sequence ID" value="QDT75572.1"/>
    <property type="molecule type" value="Genomic_DNA"/>
</dbReference>
<evidence type="ECO:0000256" key="1">
    <source>
        <dbReference type="SAM" id="MobiDB-lite"/>
    </source>
</evidence>
<evidence type="ECO:0000313" key="3">
    <source>
        <dbReference type="Proteomes" id="UP000317909"/>
    </source>
</evidence>
<sequence length="121" mass="13102">MTNGRNENGRFSTGNPGGPGRPRRAIELDYLAALGEAVTLPAWQRIVARALADAEAGDPRARDWITKYVIGESPARLIDLAAREQREVTSADEISALADEQASDAKWAAQTRNIIEKLATS</sequence>
<feature type="region of interest" description="Disordered" evidence="1">
    <location>
        <begin position="1"/>
        <end position="22"/>
    </location>
</feature>
<dbReference type="KEGG" id="llh:I41_47830"/>
<evidence type="ECO:0000313" key="2">
    <source>
        <dbReference type="EMBL" id="QDT75572.1"/>
    </source>
</evidence>